<comment type="caution">
    <text evidence="1">The sequence shown here is derived from an EMBL/GenBank/DDBJ whole genome shotgun (WGS) entry which is preliminary data.</text>
</comment>
<dbReference type="Proteomes" id="UP000051836">
    <property type="component" value="Unassembled WGS sequence"/>
</dbReference>
<name>A0A0Q3USA1_AMAAE</name>
<reference evidence="1 2" key="1">
    <citation type="submission" date="2015-10" db="EMBL/GenBank/DDBJ databases">
        <authorList>
            <person name="Gilbert D.G."/>
        </authorList>
    </citation>
    <scope>NUCLEOTIDE SEQUENCE [LARGE SCALE GENOMIC DNA]</scope>
    <source>
        <strain evidence="1">FVVF132</strain>
    </source>
</reference>
<sequence>MREEVAKRSSGCRRCLHWSREDPEMIITDEWLIAELNQSVITLQYKGQFPQPLIHSSSRNGGQVKKEKKVEIIKFLSSIKNMLRYEGVNTLKIAFPMCSISFT</sequence>
<keyword evidence="2" id="KW-1185">Reference proteome</keyword>
<protein>
    <submittedName>
        <fullName evidence="1">Uncharacterized protein</fullName>
    </submittedName>
</protein>
<accession>A0A0Q3USA1</accession>
<evidence type="ECO:0000313" key="2">
    <source>
        <dbReference type="Proteomes" id="UP000051836"/>
    </source>
</evidence>
<organism evidence="1 2">
    <name type="scientific">Amazona aestiva</name>
    <name type="common">Blue-fronted Amazon parrot</name>
    <dbReference type="NCBI Taxonomy" id="12930"/>
    <lineage>
        <taxon>Eukaryota</taxon>
        <taxon>Metazoa</taxon>
        <taxon>Chordata</taxon>
        <taxon>Craniata</taxon>
        <taxon>Vertebrata</taxon>
        <taxon>Euteleostomi</taxon>
        <taxon>Archelosauria</taxon>
        <taxon>Archosauria</taxon>
        <taxon>Dinosauria</taxon>
        <taxon>Saurischia</taxon>
        <taxon>Theropoda</taxon>
        <taxon>Coelurosauria</taxon>
        <taxon>Aves</taxon>
        <taxon>Neognathae</taxon>
        <taxon>Neoaves</taxon>
        <taxon>Telluraves</taxon>
        <taxon>Australaves</taxon>
        <taxon>Psittaciformes</taxon>
        <taxon>Psittacidae</taxon>
        <taxon>Amazona</taxon>
    </lineage>
</organism>
<proteinExistence type="predicted"/>
<evidence type="ECO:0000313" key="1">
    <source>
        <dbReference type="EMBL" id="KQK80242.1"/>
    </source>
</evidence>
<gene>
    <name evidence="1" type="ORF">AAES_95711</name>
</gene>
<dbReference type="EMBL" id="LMAW01002541">
    <property type="protein sequence ID" value="KQK80242.1"/>
    <property type="molecule type" value="Genomic_DNA"/>
</dbReference>
<dbReference type="AlphaFoldDB" id="A0A0Q3USA1"/>